<dbReference type="Gene3D" id="3.40.50.300">
    <property type="entry name" value="P-loop containing nucleotide triphosphate hydrolases"/>
    <property type="match status" value="1"/>
</dbReference>
<evidence type="ECO:0000313" key="3">
    <source>
        <dbReference type="Proteomes" id="UP001597108"/>
    </source>
</evidence>
<dbReference type="InterPro" id="IPR036390">
    <property type="entry name" value="WH_DNA-bd_sf"/>
</dbReference>
<organism evidence="2 3">
    <name type="scientific">Tropicimonas aquimaris</name>
    <dbReference type="NCBI Taxonomy" id="914152"/>
    <lineage>
        <taxon>Bacteria</taxon>
        <taxon>Pseudomonadati</taxon>
        <taxon>Pseudomonadota</taxon>
        <taxon>Alphaproteobacteria</taxon>
        <taxon>Rhodobacterales</taxon>
        <taxon>Roseobacteraceae</taxon>
        <taxon>Tropicimonas</taxon>
    </lineage>
</organism>
<dbReference type="SUPFAM" id="SSF46785">
    <property type="entry name" value="Winged helix' DNA-binding domain"/>
    <property type="match status" value="1"/>
</dbReference>
<dbReference type="Gene3D" id="1.10.10.10">
    <property type="entry name" value="Winged helix-like DNA-binding domain superfamily/Winged helix DNA-binding domain"/>
    <property type="match status" value="1"/>
</dbReference>
<dbReference type="InterPro" id="IPR036388">
    <property type="entry name" value="WH-like_DNA-bd_sf"/>
</dbReference>
<dbReference type="RefSeq" id="WP_386079404.1">
    <property type="nucleotide sequence ID" value="NZ_JBHTJT010000064.1"/>
</dbReference>
<comment type="caution">
    <text evidence="2">The sequence shown here is derived from an EMBL/GenBank/DDBJ whole genome shotgun (WGS) entry which is preliminary data.</text>
</comment>
<evidence type="ECO:0000256" key="1">
    <source>
        <dbReference type="SAM" id="MobiDB-lite"/>
    </source>
</evidence>
<dbReference type="SUPFAM" id="SSF52540">
    <property type="entry name" value="P-loop containing nucleoside triphosphate hydrolases"/>
    <property type="match status" value="1"/>
</dbReference>
<dbReference type="Pfam" id="PF13481">
    <property type="entry name" value="AAA_25"/>
    <property type="match status" value="1"/>
</dbReference>
<feature type="non-terminal residue" evidence="2">
    <location>
        <position position="1"/>
    </location>
</feature>
<protein>
    <submittedName>
        <fullName evidence="2">AAA family ATPase</fullName>
    </submittedName>
</protein>
<dbReference type="Pfam" id="PF13412">
    <property type="entry name" value="HTH_24"/>
    <property type="match status" value="1"/>
</dbReference>
<feature type="region of interest" description="Disordered" evidence="1">
    <location>
        <begin position="295"/>
        <end position="319"/>
    </location>
</feature>
<sequence length="653" mass="72373">QWIIPSRYCGWDGRVFEVQRNRGEFGLIGLDFDGTAEQPANSAKEIGAALRAVFGEDATRLYYSSSRATEANPKARVILPLADYIPGRDWPDTMEAVHQLLEEHGLRPDPALERTGQLIFLPNRGDHYRTSHKGLAPVELTPDHPVIQRREANRAARLEAERTAQEERAWKSAERRAKFHTTGLESPVDHFNKAHSIEGLLGRYGYAARGNGRDWRSPDSTSGSFALRDYGEYWVYMGSAMEDVGRKSAAGYSTGDAFDLFVYHEHGGDYTAAVRGYSKEAGLRQQDTDWRNPFEGVGSRCDPGQQAGQGEQKADAPRNGGFGSLESNAAFMARLEPSDYLVDGICEKGMTYAITGFTGHGKSSLMLYLMLQVATGKPFANQEVEQGSVLFLAGENPDNVRRQWRALCLAHGIDGYDLPVFWHDGAFRISQSQDALEAEASKIPNLRLIIGDTLQAFFEGDNDNDNVAMLNAARNFRSLSRAAGKPTVIIPAHPAGKKADKGNLVPRGGGAFMNEIDGNYTCWREDEIVTMHWQGKHRGSYFEPLDFAMPEKTFPELADTKGRQHPISVVTHLFESDKRRKAQEAMRKETDALRAIHANGKISVRGLADQLGVSRGSAERIRASLVSEGLVKKYARKLELTDEGLEVLHDAEV</sequence>
<proteinExistence type="predicted"/>
<name>A0ABW3IXN6_9RHOB</name>
<keyword evidence="3" id="KW-1185">Reference proteome</keyword>
<dbReference type="Proteomes" id="UP001597108">
    <property type="component" value="Unassembled WGS sequence"/>
</dbReference>
<dbReference type="InterPro" id="IPR027417">
    <property type="entry name" value="P-loop_NTPase"/>
</dbReference>
<accession>A0ABW3IXN6</accession>
<dbReference type="EMBL" id="JBHTJT010000064">
    <property type="protein sequence ID" value="MFD0982839.1"/>
    <property type="molecule type" value="Genomic_DNA"/>
</dbReference>
<reference evidence="3" key="1">
    <citation type="journal article" date="2019" name="Int. J. Syst. Evol. Microbiol.">
        <title>The Global Catalogue of Microorganisms (GCM) 10K type strain sequencing project: providing services to taxonomists for standard genome sequencing and annotation.</title>
        <authorList>
            <consortium name="The Broad Institute Genomics Platform"/>
            <consortium name="The Broad Institute Genome Sequencing Center for Infectious Disease"/>
            <person name="Wu L."/>
            <person name="Ma J."/>
        </authorList>
    </citation>
    <scope>NUCLEOTIDE SEQUENCE [LARGE SCALE GENOMIC DNA]</scope>
    <source>
        <strain evidence="3">CCUG 60524</strain>
    </source>
</reference>
<evidence type="ECO:0000313" key="2">
    <source>
        <dbReference type="EMBL" id="MFD0982839.1"/>
    </source>
</evidence>
<gene>
    <name evidence="2" type="ORF">ACFQ2S_24700</name>
</gene>